<feature type="compositionally biased region" description="Low complexity" evidence="1">
    <location>
        <begin position="417"/>
        <end position="432"/>
    </location>
</feature>
<feature type="region of interest" description="Disordered" evidence="1">
    <location>
        <begin position="399"/>
        <end position="457"/>
    </location>
</feature>
<keyword evidence="2" id="KW-0732">Signal</keyword>
<protein>
    <submittedName>
        <fullName evidence="3">ATPase</fullName>
    </submittedName>
</protein>
<proteinExistence type="predicted"/>
<keyword evidence="4" id="KW-1185">Reference proteome</keyword>
<feature type="chain" id="PRO_5046790330" evidence="2">
    <location>
        <begin position="22"/>
        <end position="457"/>
    </location>
</feature>
<feature type="compositionally biased region" description="Basic and acidic residues" evidence="1">
    <location>
        <begin position="399"/>
        <end position="416"/>
    </location>
</feature>
<comment type="caution">
    <text evidence="3">The sequence shown here is derived from an EMBL/GenBank/DDBJ whole genome shotgun (WGS) entry which is preliminary data.</text>
</comment>
<gene>
    <name evidence="3" type="ORF">AB4566_16490</name>
</gene>
<name>A0ABV4NF08_9VIBR</name>
<evidence type="ECO:0000313" key="4">
    <source>
        <dbReference type="Proteomes" id="UP001570417"/>
    </source>
</evidence>
<dbReference type="PROSITE" id="PS51257">
    <property type="entry name" value="PROKAR_LIPOPROTEIN"/>
    <property type="match status" value="1"/>
</dbReference>
<reference evidence="3 4" key="1">
    <citation type="journal article" date="2024" name="ISME J.">
        <title>Tailless and filamentous prophages are predominant in marine Vibrio.</title>
        <authorList>
            <person name="Steensen K."/>
            <person name="Seneca J."/>
            <person name="Bartlau N."/>
            <person name="Yu X.A."/>
            <person name="Hussain F.A."/>
            <person name="Polz M.F."/>
        </authorList>
    </citation>
    <scope>NUCLEOTIDE SEQUENCE [LARGE SCALE GENOMIC DNA]</scope>
    <source>
        <strain evidence="3 4">10N.222.51.A1</strain>
    </source>
</reference>
<feature type="signal peptide" evidence="2">
    <location>
        <begin position="1"/>
        <end position="21"/>
    </location>
</feature>
<evidence type="ECO:0000256" key="2">
    <source>
        <dbReference type="SAM" id="SignalP"/>
    </source>
</evidence>
<dbReference type="RefSeq" id="WP_372267167.1">
    <property type="nucleotide sequence ID" value="NZ_JBFRUW010000060.1"/>
</dbReference>
<accession>A0ABV4NF08</accession>
<dbReference type="Proteomes" id="UP001570417">
    <property type="component" value="Unassembled WGS sequence"/>
</dbReference>
<evidence type="ECO:0000256" key="1">
    <source>
        <dbReference type="SAM" id="MobiDB-lite"/>
    </source>
</evidence>
<dbReference type="EMBL" id="JBFRUW010000060">
    <property type="protein sequence ID" value="MFA0569872.1"/>
    <property type="molecule type" value="Genomic_DNA"/>
</dbReference>
<evidence type="ECO:0000313" key="3">
    <source>
        <dbReference type="EMBL" id="MFA0569872.1"/>
    </source>
</evidence>
<organism evidence="3 4">
    <name type="scientific">Vibrio gallaecicus</name>
    <dbReference type="NCBI Taxonomy" id="552386"/>
    <lineage>
        <taxon>Bacteria</taxon>
        <taxon>Pseudomonadati</taxon>
        <taxon>Pseudomonadota</taxon>
        <taxon>Gammaproteobacteria</taxon>
        <taxon>Vibrionales</taxon>
        <taxon>Vibrionaceae</taxon>
        <taxon>Vibrio</taxon>
    </lineage>
</organism>
<sequence>MKVSKVALAISVLLSVVGCQSTSTTSDSAQKPTNMDVQTQTETRTFQSIQPIYEEWEKTLVGVTSLEIYAPENYSDLQDAWSEAQEIYLDIEKKPELLLKDYSIFSSQTYAEAFDERIAVLENNYKSMLELKEKSDRVLADSIAQIEYLQFLEADKLFSSNYKNIYSQYRDLFNYVLVDELENAQEAQVDFLNDARELEVKVVREKYITPLKKQLKTLKNEDFHEVAPLTFSKASSQIELAESKIEASPRDKSIITLAVQSAEFELNHVRNVAQEVKLLASVEDDKFEQAVLRMENKLLSISTVVNNKDYRDLAIRVQSQKIIESISELKTSNQTVELSSEVDKLSEKLTLLESENKKQAQQLIDSDKRSQLLTEQITRGDAHIKSLEELVSNLKGKGEKALAKDAEPATENKAEPVAESEAEPVANESSSVDSPAPETAPEVTPQTSEAGVVADNA</sequence>